<dbReference type="Pfam" id="PF02237">
    <property type="entry name" value="BPL_C"/>
    <property type="match status" value="1"/>
</dbReference>
<comment type="caution">
    <text evidence="5">Lacks conserved residue(s) required for the propagation of feature annotation.</text>
</comment>
<keyword evidence="5" id="KW-0678">Repressor</keyword>
<dbReference type="InterPro" id="IPR036390">
    <property type="entry name" value="WH_DNA-bd_sf"/>
</dbReference>
<keyword evidence="5" id="KW-0804">Transcription</keyword>
<keyword evidence="1 5" id="KW-0436">Ligase</keyword>
<dbReference type="InterPro" id="IPR003142">
    <property type="entry name" value="BPL_C"/>
</dbReference>
<dbReference type="SUPFAM" id="SSF55681">
    <property type="entry name" value="Class II aaRS and biotin synthetases"/>
    <property type="match status" value="1"/>
</dbReference>
<organism evidence="7 8">
    <name type="scientific">Eubacterium oxidoreducens</name>
    <dbReference type="NCBI Taxonomy" id="1732"/>
    <lineage>
        <taxon>Bacteria</taxon>
        <taxon>Bacillati</taxon>
        <taxon>Bacillota</taxon>
        <taxon>Clostridia</taxon>
        <taxon>Eubacteriales</taxon>
        <taxon>Eubacteriaceae</taxon>
        <taxon>Eubacterium</taxon>
    </lineage>
</organism>
<proteinExistence type="inferred from homology"/>
<dbReference type="PANTHER" id="PTHR12835">
    <property type="entry name" value="BIOTIN PROTEIN LIGASE"/>
    <property type="match status" value="1"/>
</dbReference>
<dbReference type="HAMAP" id="MF_00978">
    <property type="entry name" value="Bifunct_BirA"/>
    <property type="match status" value="1"/>
</dbReference>
<dbReference type="STRING" id="1732.SAMN02910417_00085"/>
<keyword evidence="5" id="KW-0805">Transcription regulation</keyword>
<dbReference type="CDD" id="cd16442">
    <property type="entry name" value="BPL"/>
    <property type="match status" value="1"/>
</dbReference>
<dbReference type="EMBL" id="FMXR01000004">
    <property type="protein sequence ID" value="SDB01814.1"/>
    <property type="molecule type" value="Genomic_DNA"/>
</dbReference>
<dbReference type="InterPro" id="IPR008988">
    <property type="entry name" value="Transcriptional_repressor_C"/>
</dbReference>
<sequence>MKTKILAELRRASGYVSGQALCEEFHVSRTAIWKAINTLKKEGYEIEAVQNKGYRLVRVPEILSQKELESIRQTKWLASEYYYLDETESTNMVAKKLAEEGAAHGTVVVAGRQTAGKGRRGRVWETPPKTSISMTYVLKPDMMPGNASMLTLVMAMAVVRGIESLTGLEAKIKWPNDVVINGKKVCGILTEMSAQMDYINHIVVGTGINVLNEEFSDELKDKATSIYLETGKSVQRAGLIEAINRQFEHYYEIFMETQDMSVLAKEYNTLLVNLGGQVRVEGGKEPYVGNSRGITQRGELIVDTWEARRLVSSGEVSVRGVYGYV</sequence>
<dbReference type="GO" id="GO:0003677">
    <property type="term" value="F:DNA binding"/>
    <property type="evidence" value="ECO:0007669"/>
    <property type="project" value="UniProtKB-UniRule"/>
</dbReference>
<dbReference type="GO" id="GO:0005524">
    <property type="term" value="F:ATP binding"/>
    <property type="evidence" value="ECO:0007669"/>
    <property type="project" value="UniProtKB-UniRule"/>
</dbReference>
<dbReference type="NCBIfam" id="TIGR00121">
    <property type="entry name" value="birA_ligase"/>
    <property type="match status" value="1"/>
</dbReference>
<comment type="catalytic activity">
    <reaction evidence="5">
        <text>biotin + L-lysyl-[protein] + ATP = N(6)-biotinyl-L-lysyl-[protein] + AMP + diphosphate + H(+)</text>
        <dbReference type="Rhea" id="RHEA:11756"/>
        <dbReference type="Rhea" id="RHEA-COMP:9752"/>
        <dbReference type="Rhea" id="RHEA-COMP:10505"/>
        <dbReference type="ChEBI" id="CHEBI:15378"/>
        <dbReference type="ChEBI" id="CHEBI:29969"/>
        <dbReference type="ChEBI" id="CHEBI:30616"/>
        <dbReference type="ChEBI" id="CHEBI:33019"/>
        <dbReference type="ChEBI" id="CHEBI:57586"/>
        <dbReference type="ChEBI" id="CHEBI:83144"/>
        <dbReference type="ChEBI" id="CHEBI:456215"/>
        <dbReference type="EC" id="6.3.4.15"/>
    </reaction>
</comment>
<keyword evidence="8" id="KW-1185">Reference proteome</keyword>
<evidence type="ECO:0000256" key="5">
    <source>
        <dbReference type="HAMAP-Rule" id="MF_00978"/>
    </source>
</evidence>
<dbReference type="GO" id="GO:0016740">
    <property type="term" value="F:transferase activity"/>
    <property type="evidence" value="ECO:0007669"/>
    <property type="project" value="UniProtKB-ARBA"/>
</dbReference>
<feature type="binding site" evidence="5">
    <location>
        <position position="113"/>
    </location>
    <ligand>
        <name>biotin</name>
        <dbReference type="ChEBI" id="CHEBI:57586"/>
    </ligand>
</feature>
<evidence type="ECO:0000256" key="4">
    <source>
        <dbReference type="ARBA" id="ARBA00023267"/>
    </source>
</evidence>
<dbReference type="InterPro" id="IPR045864">
    <property type="entry name" value="aa-tRNA-synth_II/BPL/LPL"/>
</dbReference>
<dbReference type="Pfam" id="PF03099">
    <property type="entry name" value="BPL_LplA_LipB"/>
    <property type="match status" value="1"/>
</dbReference>
<dbReference type="PROSITE" id="PS51733">
    <property type="entry name" value="BPL_LPL_CATALYTIC"/>
    <property type="match status" value="1"/>
</dbReference>
<dbReference type="InterPro" id="IPR004408">
    <property type="entry name" value="Biotin_CoA_COase_ligase"/>
</dbReference>
<dbReference type="Gene3D" id="3.30.930.10">
    <property type="entry name" value="Bira Bifunctional Protein, Domain 2"/>
    <property type="match status" value="1"/>
</dbReference>
<dbReference type="RefSeq" id="WP_090170856.1">
    <property type="nucleotide sequence ID" value="NZ_FMXR01000004.1"/>
</dbReference>
<keyword evidence="4 5" id="KW-0092">Biotin</keyword>
<feature type="binding site" evidence="5">
    <location>
        <begin position="89"/>
        <end position="91"/>
    </location>
    <ligand>
        <name>biotin</name>
        <dbReference type="ChEBI" id="CHEBI:57586"/>
    </ligand>
</feature>
<feature type="domain" description="BPL/LPL catalytic" evidence="6">
    <location>
        <begin position="65"/>
        <end position="255"/>
    </location>
</feature>
<dbReference type="InterPro" id="IPR004143">
    <property type="entry name" value="BPL_LPL_catalytic"/>
</dbReference>
<dbReference type="GO" id="GO:0009249">
    <property type="term" value="P:protein lipoylation"/>
    <property type="evidence" value="ECO:0007669"/>
    <property type="project" value="UniProtKB-ARBA"/>
</dbReference>
<evidence type="ECO:0000256" key="3">
    <source>
        <dbReference type="ARBA" id="ARBA00022840"/>
    </source>
</evidence>
<dbReference type="GO" id="GO:0006355">
    <property type="term" value="P:regulation of DNA-templated transcription"/>
    <property type="evidence" value="ECO:0007669"/>
    <property type="project" value="UniProtKB-UniRule"/>
</dbReference>
<comment type="similarity">
    <text evidence="5">Belongs to the biotin--protein ligase family.</text>
</comment>
<dbReference type="PANTHER" id="PTHR12835:SF5">
    <property type="entry name" value="BIOTIN--PROTEIN LIGASE"/>
    <property type="match status" value="1"/>
</dbReference>
<dbReference type="InterPro" id="IPR013196">
    <property type="entry name" value="HTH_11"/>
</dbReference>
<dbReference type="Gene3D" id="1.10.10.10">
    <property type="entry name" value="Winged helix-like DNA-binding domain superfamily/Winged helix DNA-binding domain"/>
    <property type="match status" value="1"/>
</dbReference>
<dbReference type="EC" id="6.3.4.15" evidence="5"/>
<dbReference type="SUPFAM" id="SSF46785">
    <property type="entry name" value="Winged helix' DNA-binding domain"/>
    <property type="match status" value="1"/>
</dbReference>
<keyword evidence="2 5" id="KW-0547">Nucleotide-binding</keyword>
<evidence type="ECO:0000256" key="1">
    <source>
        <dbReference type="ARBA" id="ARBA00022598"/>
    </source>
</evidence>
<dbReference type="OrthoDB" id="9807064at2"/>
<feature type="binding site" evidence="5">
    <location>
        <position position="184"/>
    </location>
    <ligand>
        <name>biotin</name>
        <dbReference type="ChEBI" id="CHEBI:57586"/>
    </ligand>
</feature>
<protein>
    <recommendedName>
        <fullName evidence="5">Bifunctional ligase/repressor BirA</fullName>
    </recommendedName>
    <alternativeName>
        <fullName evidence="5">Biotin--[acetyl-CoA-carboxylase] ligase</fullName>
        <ecNumber evidence="5">6.3.4.15</ecNumber>
    </alternativeName>
    <alternativeName>
        <fullName evidence="5">Biotin--protein ligase</fullName>
    </alternativeName>
    <alternativeName>
        <fullName evidence="5">Biotin-[acetyl-CoA carboxylase] synthetase</fullName>
    </alternativeName>
</protein>
<dbReference type="InterPro" id="IPR030855">
    <property type="entry name" value="Bifunct_BirA"/>
</dbReference>
<evidence type="ECO:0000313" key="8">
    <source>
        <dbReference type="Proteomes" id="UP000199228"/>
    </source>
</evidence>
<dbReference type="GO" id="GO:0004077">
    <property type="term" value="F:biotin--[biotin carboxyl-carrier protein] ligase activity"/>
    <property type="evidence" value="ECO:0007669"/>
    <property type="project" value="UniProtKB-UniRule"/>
</dbReference>
<accession>A0A1G6A046</accession>
<gene>
    <name evidence="5" type="primary">birA</name>
    <name evidence="7" type="ORF">SAMN02910417_00085</name>
</gene>
<dbReference type="Proteomes" id="UP000199228">
    <property type="component" value="Unassembled WGS sequence"/>
</dbReference>
<dbReference type="AlphaFoldDB" id="A0A1G6A046"/>
<feature type="DNA-binding region" description="H-T-H motif" evidence="5">
    <location>
        <begin position="18"/>
        <end position="37"/>
    </location>
</feature>
<keyword evidence="3 5" id="KW-0067">ATP-binding</keyword>
<dbReference type="SUPFAM" id="SSF50037">
    <property type="entry name" value="C-terminal domain of transcriptional repressors"/>
    <property type="match status" value="1"/>
</dbReference>
<dbReference type="GO" id="GO:0005737">
    <property type="term" value="C:cytoplasm"/>
    <property type="evidence" value="ECO:0007669"/>
    <property type="project" value="TreeGrafter"/>
</dbReference>
<name>A0A1G6A046_EUBOX</name>
<dbReference type="InterPro" id="IPR036388">
    <property type="entry name" value="WH-like_DNA-bd_sf"/>
</dbReference>
<dbReference type="Gene3D" id="2.30.30.100">
    <property type="match status" value="1"/>
</dbReference>
<evidence type="ECO:0000313" key="7">
    <source>
        <dbReference type="EMBL" id="SDB01814.1"/>
    </source>
</evidence>
<evidence type="ECO:0000256" key="2">
    <source>
        <dbReference type="ARBA" id="ARBA00022741"/>
    </source>
</evidence>
<dbReference type="Pfam" id="PF08279">
    <property type="entry name" value="HTH_11"/>
    <property type="match status" value="1"/>
</dbReference>
<reference evidence="7 8" key="1">
    <citation type="submission" date="2016-10" db="EMBL/GenBank/DDBJ databases">
        <authorList>
            <person name="de Groot N.N."/>
        </authorList>
    </citation>
    <scope>NUCLEOTIDE SEQUENCE [LARGE SCALE GENOMIC DNA]</scope>
    <source>
        <strain evidence="7 8">DSM 3217</strain>
    </source>
</reference>
<comment type="function">
    <text evidence="5">Acts both as a biotin--[acetyl-CoA-carboxylase] ligase and a repressor.</text>
</comment>
<keyword evidence="5" id="KW-0238">DNA-binding</keyword>
<evidence type="ECO:0000259" key="6">
    <source>
        <dbReference type="PROSITE" id="PS51733"/>
    </source>
</evidence>